<dbReference type="EMBL" id="GGEC01059365">
    <property type="protein sequence ID" value="MBX39849.1"/>
    <property type="molecule type" value="Transcribed_RNA"/>
</dbReference>
<sequence>MQNPWWVLPINGLQALQLHHEL</sequence>
<organism evidence="1">
    <name type="scientific">Rhizophora mucronata</name>
    <name type="common">Asiatic mangrove</name>
    <dbReference type="NCBI Taxonomy" id="61149"/>
    <lineage>
        <taxon>Eukaryota</taxon>
        <taxon>Viridiplantae</taxon>
        <taxon>Streptophyta</taxon>
        <taxon>Embryophyta</taxon>
        <taxon>Tracheophyta</taxon>
        <taxon>Spermatophyta</taxon>
        <taxon>Magnoliopsida</taxon>
        <taxon>eudicotyledons</taxon>
        <taxon>Gunneridae</taxon>
        <taxon>Pentapetalae</taxon>
        <taxon>rosids</taxon>
        <taxon>fabids</taxon>
        <taxon>Malpighiales</taxon>
        <taxon>Rhizophoraceae</taxon>
        <taxon>Rhizophora</taxon>
    </lineage>
</organism>
<name>A0A2P2NBK2_RHIMU</name>
<proteinExistence type="predicted"/>
<reference evidence="1" key="1">
    <citation type="submission" date="2018-02" db="EMBL/GenBank/DDBJ databases">
        <title>Rhizophora mucronata_Transcriptome.</title>
        <authorList>
            <person name="Meera S.P."/>
            <person name="Sreeshan A."/>
            <person name="Augustine A."/>
        </authorList>
    </citation>
    <scope>NUCLEOTIDE SEQUENCE</scope>
    <source>
        <tissue evidence="1">Leaf</tissue>
    </source>
</reference>
<evidence type="ECO:0000313" key="1">
    <source>
        <dbReference type="EMBL" id="MBX39849.1"/>
    </source>
</evidence>
<accession>A0A2P2NBK2</accession>
<protein>
    <submittedName>
        <fullName evidence="1">Uncharacterized protein</fullName>
    </submittedName>
</protein>
<dbReference type="AlphaFoldDB" id="A0A2P2NBK2"/>